<dbReference type="PROSITE" id="PS00061">
    <property type="entry name" value="ADH_SHORT"/>
    <property type="match status" value="1"/>
</dbReference>
<dbReference type="OrthoDB" id="112317at2"/>
<gene>
    <name evidence="3" type="ORF">CYL18_12460</name>
</gene>
<dbReference type="Pfam" id="PF13561">
    <property type="entry name" value="adh_short_C2"/>
    <property type="match status" value="1"/>
</dbReference>
<name>A0A2S7MYE1_9BACI</name>
<dbReference type="InterPro" id="IPR020904">
    <property type="entry name" value="Sc_DH/Rdtase_CS"/>
</dbReference>
<keyword evidence="2" id="KW-0560">Oxidoreductase</keyword>
<dbReference type="FunFam" id="3.40.50.720:FF:000084">
    <property type="entry name" value="Short-chain dehydrogenase reductase"/>
    <property type="match status" value="1"/>
</dbReference>
<dbReference type="Proteomes" id="UP000239663">
    <property type="component" value="Unassembled WGS sequence"/>
</dbReference>
<dbReference type="InterPro" id="IPR036291">
    <property type="entry name" value="NAD(P)-bd_dom_sf"/>
</dbReference>
<dbReference type="PANTHER" id="PTHR42760">
    <property type="entry name" value="SHORT-CHAIN DEHYDROGENASES/REDUCTASES FAMILY MEMBER"/>
    <property type="match status" value="1"/>
</dbReference>
<dbReference type="GO" id="GO:0008206">
    <property type="term" value="P:bile acid metabolic process"/>
    <property type="evidence" value="ECO:0007669"/>
    <property type="project" value="UniProtKB-ARBA"/>
</dbReference>
<reference evidence="3 4" key="1">
    <citation type="submission" date="2017-12" db="EMBL/GenBank/DDBJ databases">
        <title>Taxonomic description and draft genome of Pradoshia cofamensis Gen. nov., sp. nov., a thermotolerant bacillale isolated from anterior gut of earthworm Eisenia fetida.</title>
        <authorList>
            <person name="Saha T."/>
            <person name="Chakraborty R."/>
        </authorList>
    </citation>
    <scope>NUCLEOTIDE SEQUENCE [LARGE SCALE GENOMIC DNA]</scope>
    <source>
        <strain evidence="3 4">EAG3</strain>
    </source>
</reference>
<comment type="similarity">
    <text evidence="1">Belongs to the short-chain dehydrogenases/reductases (SDR) family.</text>
</comment>
<proteinExistence type="inferred from homology"/>
<dbReference type="RefSeq" id="WP_104849848.1">
    <property type="nucleotide sequence ID" value="NZ_PKOZ01000007.1"/>
</dbReference>
<dbReference type="GO" id="GO:0016616">
    <property type="term" value="F:oxidoreductase activity, acting on the CH-OH group of donors, NAD or NADP as acceptor"/>
    <property type="evidence" value="ECO:0007669"/>
    <property type="project" value="TreeGrafter"/>
</dbReference>
<dbReference type="PRINTS" id="PR00081">
    <property type="entry name" value="GDHRDH"/>
</dbReference>
<evidence type="ECO:0000313" key="3">
    <source>
        <dbReference type="EMBL" id="PQD94773.1"/>
    </source>
</evidence>
<sequence length="255" mass="27263">MRFAEMTAVVTGGGSGIGKATALLLAKEGANVIISGRTKEKLEAAAEEINQVIGEERAAYFVADSTKEEEVQDLARFIDDYYMGLHIVINNAGGSLQSKILDTSVEEWDIVQEVNLKSVFVVSKVLGKMMTESQVIGGNRAIVNIASLSGHKAASHLPHYSSAKAAVINFTRALALELAPYGIRVNSVSPGFAETPLTEWSLTNEKFMQSIKRNTALGRVGTSEEIAKVIAFAASSDASYMTGSDLLVDGGWMIT</sequence>
<protein>
    <submittedName>
        <fullName evidence="3">Short-chain dehydrogenase</fullName>
    </submittedName>
</protein>
<dbReference type="EMBL" id="PKOZ01000007">
    <property type="protein sequence ID" value="PQD94773.1"/>
    <property type="molecule type" value="Genomic_DNA"/>
</dbReference>
<comment type="caution">
    <text evidence="3">The sequence shown here is derived from an EMBL/GenBank/DDBJ whole genome shotgun (WGS) entry which is preliminary data.</text>
</comment>
<dbReference type="CDD" id="cd05233">
    <property type="entry name" value="SDR_c"/>
    <property type="match status" value="1"/>
</dbReference>
<dbReference type="AlphaFoldDB" id="A0A2S7MYE1"/>
<organism evidence="3 4">
    <name type="scientific">Pradoshia eiseniae</name>
    <dbReference type="NCBI Taxonomy" id="2064768"/>
    <lineage>
        <taxon>Bacteria</taxon>
        <taxon>Bacillati</taxon>
        <taxon>Bacillota</taxon>
        <taxon>Bacilli</taxon>
        <taxon>Bacillales</taxon>
        <taxon>Bacillaceae</taxon>
        <taxon>Pradoshia</taxon>
    </lineage>
</organism>
<dbReference type="PRINTS" id="PR00080">
    <property type="entry name" value="SDRFAMILY"/>
</dbReference>
<evidence type="ECO:0000256" key="1">
    <source>
        <dbReference type="ARBA" id="ARBA00006484"/>
    </source>
</evidence>
<dbReference type="InterPro" id="IPR002347">
    <property type="entry name" value="SDR_fam"/>
</dbReference>
<dbReference type="Gene3D" id="3.40.50.720">
    <property type="entry name" value="NAD(P)-binding Rossmann-like Domain"/>
    <property type="match status" value="1"/>
</dbReference>
<keyword evidence="4" id="KW-1185">Reference proteome</keyword>
<evidence type="ECO:0000313" key="4">
    <source>
        <dbReference type="Proteomes" id="UP000239663"/>
    </source>
</evidence>
<dbReference type="SUPFAM" id="SSF51735">
    <property type="entry name" value="NAD(P)-binding Rossmann-fold domains"/>
    <property type="match status" value="1"/>
</dbReference>
<evidence type="ECO:0000256" key="2">
    <source>
        <dbReference type="ARBA" id="ARBA00023002"/>
    </source>
</evidence>
<accession>A0A2S7MYE1</accession>